<dbReference type="AlphaFoldDB" id="A0A367JWR0"/>
<gene>
    <name evidence="1" type="ORF">CU098_007440</name>
</gene>
<organism evidence="1 2">
    <name type="scientific">Rhizopus stolonifer</name>
    <name type="common">Rhizopus nigricans</name>
    <dbReference type="NCBI Taxonomy" id="4846"/>
    <lineage>
        <taxon>Eukaryota</taxon>
        <taxon>Fungi</taxon>
        <taxon>Fungi incertae sedis</taxon>
        <taxon>Mucoromycota</taxon>
        <taxon>Mucoromycotina</taxon>
        <taxon>Mucoromycetes</taxon>
        <taxon>Mucorales</taxon>
        <taxon>Mucorineae</taxon>
        <taxon>Rhizopodaceae</taxon>
        <taxon>Rhizopus</taxon>
    </lineage>
</organism>
<evidence type="ECO:0000313" key="1">
    <source>
        <dbReference type="EMBL" id="RCH94299.1"/>
    </source>
</evidence>
<dbReference type="Proteomes" id="UP000253551">
    <property type="component" value="Unassembled WGS sequence"/>
</dbReference>
<reference evidence="1 2" key="1">
    <citation type="journal article" date="2018" name="G3 (Bethesda)">
        <title>Phylogenetic and Phylogenomic Definition of Rhizopus Species.</title>
        <authorList>
            <person name="Gryganskyi A.P."/>
            <person name="Golan J."/>
            <person name="Dolatabadi S."/>
            <person name="Mondo S."/>
            <person name="Robb S."/>
            <person name="Idnurm A."/>
            <person name="Muszewska A."/>
            <person name="Steczkiewicz K."/>
            <person name="Masonjones S."/>
            <person name="Liao H.L."/>
            <person name="Gajdeczka M.T."/>
            <person name="Anike F."/>
            <person name="Vuek A."/>
            <person name="Anishchenko I.M."/>
            <person name="Voigt K."/>
            <person name="de Hoog G.S."/>
            <person name="Smith M.E."/>
            <person name="Heitman J."/>
            <person name="Vilgalys R."/>
            <person name="Stajich J.E."/>
        </authorList>
    </citation>
    <scope>NUCLEOTIDE SEQUENCE [LARGE SCALE GENOMIC DNA]</scope>
    <source>
        <strain evidence="1 2">LSU 92-RS-03</strain>
    </source>
</reference>
<evidence type="ECO:0000313" key="2">
    <source>
        <dbReference type="Proteomes" id="UP000253551"/>
    </source>
</evidence>
<name>A0A367JWR0_RHIST</name>
<comment type="caution">
    <text evidence="1">The sequence shown here is derived from an EMBL/GenBank/DDBJ whole genome shotgun (WGS) entry which is preliminary data.</text>
</comment>
<dbReference type="EMBL" id="PJQM01002573">
    <property type="protein sequence ID" value="RCH94299.1"/>
    <property type="molecule type" value="Genomic_DNA"/>
</dbReference>
<keyword evidence="2" id="KW-1185">Reference proteome</keyword>
<sequence length="180" mass="20757">MCDYHIEAGLERDSVGWGIQISVLEARLMSILLFREDLYVAVCQDRLQFPQNIKELPELIHTLKGLQYLVERNKNDAIKLIGLYDKIYRSYTLSLNNDPINSTSTCHSSYNSNMTTLPTYYTSLLGDRTKSVIPSPLFYKGKRRLFQERIIIGENSSEAVILEMKGTEDMFGWIKMDDDT</sequence>
<dbReference type="OrthoDB" id="2206047at2759"/>
<proteinExistence type="predicted"/>
<protein>
    <submittedName>
        <fullName evidence="1">Uncharacterized protein</fullName>
    </submittedName>
</protein>
<accession>A0A367JWR0</accession>